<keyword evidence="1" id="KW-0175">Coiled coil</keyword>
<organism evidence="2 3">
    <name type="scientific">Blepharisma stoltei</name>
    <dbReference type="NCBI Taxonomy" id="1481888"/>
    <lineage>
        <taxon>Eukaryota</taxon>
        <taxon>Sar</taxon>
        <taxon>Alveolata</taxon>
        <taxon>Ciliophora</taxon>
        <taxon>Postciliodesmatophora</taxon>
        <taxon>Heterotrichea</taxon>
        <taxon>Heterotrichida</taxon>
        <taxon>Blepharismidae</taxon>
        <taxon>Blepharisma</taxon>
    </lineage>
</organism>
<evidence type="ECO:0000313" key="2">
    <source>
        <dbReference type="EMBL" id="CAG9325466.1"/>
    </source>
</evidence>
<sequence>MNRDILYDLTENDLKQNEQRLLLAVEELNDLLFDLEQEKQELISTRDMLMETLKEIEPKPENIMNKVKNLAMGVWNNLVDGKSVHSQDREEWEKIMKEMG</sequence>
<evidence type="ECO:0000313" key="3">
    <source>
        <dbReference type="Proteomes" id="UP001162131"/>
    </source>
</evidence>
<name>A0AAU9JHM6_9CILI</name>
<evidence type="ECO:0000256" key="1">
    <source>
        <dbReference type="SAM" id="Coils"/>
    </source>
</evidence>
<dbReference type="EMBL" id="CAJZBQ010000038">
    <property type="protein sequence ID" value="CAG9325466.1"/>
    <property type="molecule type" value="Genomic_DNA"/>
</dbReference>
<feature type="coiled-coil region" evidence="1">
    <location>
        <begin position="18"/>
        <end position="55"/>
    </location>
</feature>
<protein>
    <submittedName>
        <fullName evidence="2">Uncharacterized protein</fullName>
    </submittedName>
</protein>
<proteinExistence type="predicted"/>
<dbReference type="AlphaFoldDB" id="A0AAU9JHM6"/>
<accession>A0AAU9JHM6</accession>
<comment type="caution">
    <text evidence="2">The sequence shown here is derived from an EMBL/GenBank/DDBJ whole genome shotgun (WGS) entry which is preliminary data.</text>
</comment>
<dbReference type="Proteomes" id="UP001162131">
    <property type="component" value="Unassembled WGS sequence"/>
</dbReference>
<gene>
    <name evidence="2" type="ORF">BSTOLATCC_MIC38720</name>
</gene>
<reference evidence="2" key="1">
    <citation type="submission" date="2021-09" db="EMBL/GenBank/DDBJ databases">
        <authorList>
            <consortium name="AG Swart"/>
            <person name="Singh M."/>
            <person name="Singh A."/>
            <person name="Seah K."/>
            <person name="Emmerich C."/>
        </authorList>
    </citation>
    <scope>NUCLEOTIDE SEQUENCE</scope>
    <source>
        <strain evidence="2">ATCC30299</strain>
    </source>
</reference>
<keyword evidence="3" id="KW-1185">Reference proteome</keyword>